<dbReference type="InterPro" id="IPR051990">
    <property type="entry name" value="CCPG1/PBIP1"/>
</dbReference>
<dbReference type="Ensembl" id="ENSSPUT00000003715.1">
    <property type="protein sequence ID" value="ENSSPUP00000003499.1"/>
    <property type="gene ID" value="ENSSPUG00000002677.1"/>
</dbReference>
<evidence type="ECO:0008006" key="6">
    <source>
        <dbReference type="Google" id="ProtNLM"/>
    </source>
</evidence>
<feature type="coiled-coil region" evidence="2">
    <location>
        <begin position="25"/>
        <end position="94"/>
    </location>
</feature>
<dbReference type="Proteomes" id="UP000694392">
    <property type="component" value="Unplaced"/>
</dbReference>
<dbReference type="OMA" id="NASERWR"/>
<protein>
    <recommendedName>
        <fullName evidence="6">Pre-B-cell leukemia transcription factor-interacting protein 1</fullName>
    </recommendedName>
</protein>
<evidence type="ECO:0000313" key="4">
    <source>
        <dbReference type="Ensembl" id="ENSSPUP00000003499.1"/>
    </source>
</evidence>
<name>A0A8D0G8N6_SPHPU</name>
<feature type="compositionally biased region" description="Basic and acidic residues" evidence="3">
    <location>
        <begin position="217"/>
        <end position="228"/>
    </location>
</feature>
<organism evidence="4 5">
    <name type="scientific">Sphenodon punctatus</name>
    <name type="common">Tuatara</name>
    <name type="synonym">Hatteria punctata</name>
    <dbReference type="NCBI Taxonomy" id="8508"/>
    <lineage>
        <taxon>Eukaryota</taxon>
        <taxon>Metazoa</taxon>
        <taxon>Chordata</taxon>
        <taxon>Craniata</taxon>
        <taxon>Vertebrata</taxon>
        <taxon>Euteleostomi</taxon>
        <taxon>Lepidosauria</taxon>
        <taxon>Sphenodontia</taxon>
        <taxon>Sphenodontidae</taxon>
        <taxon>Sphenodon</taxon>
    </lineage>
</organism>
<dbReference type="GO" id="GO:0016020">
    <property type="term" value="C:membrane"/>
    <property type="evidence" value="ECO:0007669"/>
    <property type="project" value="TreeGrafter"/>
</dbReference>
<dbReference type="AlphaFoldDB" id="A0A8D0G8N6"/>
<keyword evidence="5" id="KW-1185">Reference proteome</keyword>
<evidence type="ECO:0000256" key="1">
    <source>
        <dbReference type="ARBA" id="ARBA00023054"/>
    </source>
</evidence>
<reference evidence="4" key="1">
    <citation type="submission" date="2025-08" db="UniProtKB">
        <authorList>
            <consortium name="Ensembl"/>
        </authorList>
    </citation>
    <scope>IDENTIFICATION</scope>
</reference>
<evidence type="ECO:0000313" key="5">
    <source>
        <dbReference type="Proteomes" id="UP000694392"/>
    </source>
</evidence>
<dbReference type="GeneTree" id="ENSGT00960000187391"/>
<feature type="region of interest" description="Disordered" evidence="3">
    <location>
        <begin position="159"/>
        <end position="236"/>
    </location>
</feature>
<feature type="compositionally biased region" description="Basic and acidic residues" evidence="3">
    <location>
        <begin position="183"/>
        <end position="202"/>
    </location>
</feature>
<proteinExistence type="predicted"/>
<sequence>MGQPPPPPSEPAGAPQSLHSMGLLLDKLAKENQEIRLMQAELQAQKEELQTLLHKNEGEAAVSSSQQQSLTQENARLQELLHRESAALRATQAELHLLREKPGDAEPRQPLEVEVQRLHSLLASVHRDLEGALRRAAGSKGAGRLRAQLGPLEQRLAQELQPERAGAAEPPWRERGKKRSCQKQHEGHREGSPGRERREQHSGHKTPKAAGNGSPRQDARQRPWDAKQRPGKQRGPLAEHSALWEMLMQRQYPAPQGCASVADCARREGLTPVQKAGFLQLVHSYLEKLSCTGHYPQLAAVLDAFFWPDGTFAHNRLRFEDLLEELEEVLEALARQQGRDGEEADDFEEFVLRQLQGVEPGGR</sequence>
<evidence type="ECO:0000256" key="2">
    <source>
        <dbReference type="SAM" id="Coils"/>
    </source>
</evidence>
<keyword evidence="1 2" id="KW-0175">Coiled coil</keyword>
<accession>A0A8D0G8N6</accession>
<dbReference type="PANTHER" id="PTHR28638:SF1">
    <property type="entry name" value="PRE-B-CELL LEUKEMIA TRANSCRIPTION FACTOR-INTERACTING PROTEIN 1"/>
    <property type="match status" value="1"/>
</dbReference>
<dbReference type="PANTHER" id="PTHR28638">
    <property type="entry name" value="CELL CYCLE PROGRESSION PROTEIN 1"/>
    <property type="match status" value="1"/>
</dbReference>
<evidence type="ECO:0000256" key="3">
    <source>
        <dbReference type="SAM" id="MobiDB-lite"/>
    </source>
</evidence>
<reference evidence="4" key="2">
    <citation type="submission" date="2025-09" db="UniProtKB">
        <authorList>
            <consortium name="Ensembl"/>
        </authorList>
    </citation>
    <scope>IDENTIFICATION</scope>
</reference>